<dbReference type="Proteomes" id="UP001144050">
    <property type="component" value="Unassembled WGS sequence"/>
</dbReference>
<evidence type="ECO:0000313" key="1">
    <source>
        <dbReference type="EMBL" id="MDB0574184.1"/>
    </source>
</evidence>
<dbReference type="RefSeq" id="WP_271657569.1">
    <property type="nucleotide sequence ID" value="NZ_JAIVFG010000237.1"/>
</dbReference>
<name>A0AAW5ZWV4_RALSL</name>
<dbReference type="AlphaFoldDB" id="A0AAW5ZWV4"/>
<evidence type="ECO:0000313" key="2">
    <source>
        <dbReference type="Proteomes" id="UP001144050"/>
    </source>
</evidence>
<dbReference type="EMBL" id="JAIVFG010000237">
    <property type="protein sequence ID" value="MDB0574184.1"/>
    <property type="molecule type" value="Genomic_DNA"/>
</dbReference>
<organism evidence="1 2">
    <name type="scientific">Ralstonia solanacearum</name>
    <name type="common">Pseudomonas solanacearum</name>
    <dbReference type="NCBI Taxonomy" id="305"/>
    <lineage>
        <taxon>Bacteria</taxon>
        <taxon>Pseudomonadati</taxon>
        <taxon>Pseudomonadota</taxon>
        <taxon>Betaproteobacteria</taxon>
        <taxon>Burkholderiales</taxon>
        <taxon>Burkholderiaceae</taxon>
        <taxon>Ralstonia</taxon>
        <taxon>Ralstonia solanacearum species complex</taxon>
    </lineage>
</organism>
<protein>
    <recommendedName>
        <fullName evidence="3">Hemagglutinin</fullName>
    </recommendedName>
</protein>
<reference evidence="1" key="1">
    <citation type="submission" date="2021-09" db="EMBL/GenBank/DDBJ databases">
        <title>Genomic analysis of Ralstonia spp.</title>
        <authorList>
            <person name="Aburjaile F."/>
            <person name="Ariute J.C."/>
            <person name="Pais A.K.L."/>
            <person name="Albuquerque G.M.R."/>
            <person name="Silva A.M.F."/>
            <person name="Brenig B."/>
            <person name="Azevedo V."/>
            <person name="Matiuzzi M."/>
            <person name="Ramos R."/>
            <person name="Goes-Neto A."/>
            <person name="Soares S."/>
            <person name="Iseppon A.M.B."/>
            <person name="Souza E."/>
            <person name="Gama M."/>
        </authorList>
    </citation>
    <scope>NUCLEOTIDE SEQUENCE</scope>
    <source>
        <strain evidence="1">CCRMRs91</strain>
    </source>
</reference>
<accession>A0AAW5ZWV4</accession>
<gene>
    <name evidence="1" type="ORF">LBW59_26040</name>
</gene>
<evidence type="ECO:0008006" key="3">
    <source>
        <dbReference type="Google" id="ProtNLM"/>
    </source>
</evidence>
<proteinExistence type="predicted"/>
<feature type="non-terminal residue" evidence="1">
    <location>
        <position position="1"/>
    </location>
</feature>
<feature type="non-terminal residue" evidence="1">
    <location>
        <position position="74"/>
    </location>
</feature>
<comment type="caution">
    <text evidence="1">The sequence shown here is derived from an EMBL/GenBank/DDBJ whole genome shotgun (WGS) entry which is preliminary data.</text>
</comment>
<sequence length="74" mass="7625">QLNLYASDGLSNTGGATIFSLGDVNIAANGVRDGNGLLANRSNLVTNDQSTIEAQGNLEIATQTLNNVRPAPNV</sequence>